<name>A0A397HNG9_9GLOM</name>
<evidence type="ECO:0000313" key="2">
    <source>
        <dbReference type="Proteomes" id="UP000266861"/>
    </source>
</evidence>
<evidence type="ECO:0000313" key="1">
    <source>
        <dbReference type="EMBL" id="RHZ62874.1"/>
    </source>
</evidence>
<sequence length="169" mass="19819">MFKTFFQWINSLKKRGLFKGSRSTITTIFLELDLTNLSIVTILQKILPEKEFAETVIQKINGGLEFYFSTKRKRKLTLYNKNGLYNYEFCALNKVVQEIFLLFPVETIERTFDDIIKIIHYCFSVNICCSQSTKDHTPFVLIEKKGQSDEIYKKIDCIIVVTENNMCQL</sequence>
<dbReference type="Proteomes" id="UP000266861">
    <property type="component" value="Unassembled WGS sequence"/>
</dbReference>
<reference evidence="1 2" key="1">
    <citation type="submission" date="2018-08" db="EMBL/GenBank/DDBJ databases">
        <title>Genome and evolution of the arbuscular mycorrhizal fungus Diversispora epigaea (formerly Glomus versiforme) and its bacterial endosymbionts.</title>
        <authorList>
            <person name="Sun X."/>
            <person name="Fei Z."/>
            <person name="Harrison M."/>
        </authorList>
    </citation>
    <scope>NUCLEOTIDE SEQUENCE [LARGE SCALE GENOMIC DNA]</scope>
    <source>
        <strain evidence="1 2">IT104</strain>
    </source>
</reference>
<protein>
    <submittedName>
        <fullName evidence="1">Uncharacterized protein</fullName>
    </submittedName>
</protein>
<dbReference type="AlphaFoldDB" id="A0A397HNG9"/>
<proteinExistence type="predicted"/>
<dbReference type="OrthoDB" id="2444511at2759"/>
<comment type="caution">
    <text evidence="1">The sequence shown here is derived from an EMBL/GenBank/DDBJ whole genome shotgun (WGS) entry which is preliminary data.</text>
</comment>
<dbReference type="EMBL" id="PQFF01000305">
    <property type="protein sequence ID" value="RHZ62874.1"/>
    <property type="molecule type" value="Genomic_DNA"/>
</dbReference>
<gene>
    <name evidence="1" type="ORF">Glove_334g11</name>
</gene>
<keyword evidence="2" id="KW-1185">Reference proteome</keyword>
<accession>A0A397HNG9</accession>
<organism evidence="1 2">
    <name type="scientific">Diversispora epigaea</name>
    <dbReference type="NCBI Taxonomy" id="1348612"/>
    <lineage>
        <taxon>Eukaryota</taxon>
        <taxon>Fungi</taxon>
        <taxon>Fungi incertae sedis</taxon>
        <taxon>Mucoromycota</taxon>
        <taxon>Glomeromycotina</taxon>
        <taxon>Glomeromycetes</taxon>
        <taxon>Diversisporales</taxon>
        <taxon>Diversisporaceae</taxon>
        <taxon>Diversispora</taxon>
    </lineage>
</organism>